<feature type="region of interest" description="Disordered" evidence="1">
    <location>
        <begin position="1"/>
        <end position="158"/>
    </location>
</feature>
<gene>
    <name evidence="2" type="ORF">MRATA1EN1_LOCUS9603</name>
</gene>
<feature type="compositionally biased region" description="Pro residues" evidence="1">
    <location>
        <begin position="94"/>
        <end position="106"/>
    </location>
</feature>
<dbReference type="Proteomes" id="UP001176941">
    <property type="component" value="Chromosome 2"/>
</dbReference>
<reference evidence="2" key="1">
    <citation type="submission" date="2023-04" db="EMBL/GenBank/DDBJ databases">
        <authorList>
            <consortium name="ELIXIR-Norway"/>
        </authorList>
    </citation>
    <scope>NUCLEOTIDE SEQUENCE [LARGE SCALE GENOMIC DNA]</scope>
</reference>
<protein>
    <submittedName>
        <fullName evidence="2">Uncharacterized protein</fullName>
    </submittedName>
</protein>
<evidence type="ECO:0000313" key="3">
    <source>
        <dbReference type="Proteomes" id="UP001176941"/>
    </source>
</evidence>
<organism evidence="2 3">
    <name type="scientific">Rangifer tarandus platyrhynchus</name>
    <name type="common">Svalbard reindeer</name>
    <dbReference type="NCBI Taxonomy" id="3082113"/>
    <lineage>
        <taxon>Eukaryota</taxon>
        <taxon>Metazoa</taxon>
        <taxon>Chordata</taxon>
        <taxon>Craniata</taxon>
        <taxon>Vertebrata</taxon>
        <taxon>Euteleostomi</taxon>
        <taxon>Mammalia</taxon>
        <taxon>Eutheria</taxon>
        <taxon>Laurasiatheria</taxon>
        <taxon>Artiodactyla</taxon>
        <taxon>Ruminantia</taxon>
        <taxon>Pecora</taxon>
        <taxon>Cervidae</taxon>
        <taxon>Odocoileinae</taxon>
        <taxon>Rangifer</taxon>
    </lineage>
</organism>
<feature type="compositionally biased region" description="Pro residues" evidence="1">
    <location>
        <begin position="15"/>
        <end position="25"/>
    </location>
</feature>
<proteinExistence type="predicted"/>
<keyword evidence="3" id="KW-1185">Reference proteome</keyword>
<evidence type="ECO:0000256" key="1">
    <source>
        <dbReference type="SAM" id="MobiDB-lite"/>
    </source>
</evidence>
<dbReference type="EMBL" id="OX459938">
    <property type="protein sequence ID" value="CAI9160641.1"/>
    <property type="molecule type" value="Genomic_DNA"/>
</dbReference>
<name>A0ABN8YJ61_RANTA</name>
<feature type="compositionally biased region" description="Polar residues" evidence="1">
    <location>
        <begin position="1"/>
        <end position="14"/>
    </location>
</feature>
<sequence>MGTGWRRSQGSPLRPSSPQPDPVPSGPERQLRARAAQVFTSPARRRQVPRGRGEERAATGTYLSAVRPRGCARGTSARRWGRAALSWSRAGPPARSPLPHHPPPPLGRGRPASVRRQRPALPRRATLGSPRRRSDRGTGLSLGPGWFPCSSGPGGDAR</sequence>
<evidence type="ECO:0000313" key="2">
    <source>
        <dbReference type="EMBL" id="CAI9160641.1"/>
    </source>
</evidence>
<accession>A0ABN8YJ61</accession>